<dbReference type="GO" id="GO:0003700">
    <property type="term" value="F:DNA-binding transcription factor activity"/>
    <property type="evidence" value="ECO:0007669"/>
    <property type="project" value="TreeGrafter"/>
</dbReference>
<evidence type="ECO:0000256" key="1">
    <source>
        <dbReference type="ARBA" id="ARBA00023015"/>
    </source>
</evidence>
<evidence type="ECO:0000313" key="7">
    <source>
        <dbReference type="EMBL" id="CAB4982453.1"/>
    </source>
</evidence>
<dbReference type="EMBL" id="CAFBQW010000147">
    <property type="protein sequence ID" value="CAB5067778.1"/>
    <property type="molecule type" value="Genomic_DNA"/>
</dbReference>
<dbReference type="Pfam" id="PF00440">
    <property type="entry name" value="TetR_N"/>
    <property type="match status" value="1"/>
</dbReference>
<sequence>MSTEVEETRERIMQAAVLCAETSSVGGFSLEEVAASAGVSRTTIYRYFPGGRPQLVQETATWEIARFWARLAEAVEDLPTLEEQLVAGLVIGRKLIQKSQLLENMVESEMLELVAAVQPSEPLVHGVIRDYMRDLLIKEQAAGRLRPGMTPELGADYLMRMTLSWMASPTGLDLSDQVATHSVIRTQFLAGVLVDSSEATPDSEVR</sequence>
<evidence type="ECO:0000256" key="2">
    <source>
        <dbReference type="ARBA" id="ARBA00023125"/>
    </source>
</evidence>
<dbReference type="GO" id="GO:0000976">
    <property type="term" value="F:transcription cis-regulatory region binding"/>
    <property type="evidence" value="ECO:0007669"/>
    <property type="project" value="TreeGrafter"/>
</dbReference>
<reference evidence="9" key="1">
    <citation type="submission" date="2020-05" db="EMBL/GenBank/DDBJ databases">
        <authorList>
            <person name="Chiriac C."/>
            <person name="Salcher M."/>
            <person name="Ghai R."/>
            <person name="Kavagutti S V."/>
        </authorList>
    </citation>
    <scope>NUCLEOTIDE SEQUENCE</scope>
</reference>
<dbReference type="Gene3D" id="1.10.357.10">
    <property type="entry name" value="Tetracycline Repressor, domain 2"/>
    <property type="match status" value="1"/>
</dbReference>
<evidence type="ECO:0000313" key="5">
    <source>
        <dbReference type="EMBL" id="CAB4709373.1"/>
    </source>
</evidence>
<dbReference type="EMBL" id="CAEZXS010000189">
    <property type="protein sequence ID" value="CAB4709373.1"/>
    <property type="molecule type" value="Genomic_DNA"/>
</dbReference>
<evidence type="ECO:0000313" key="9">
    <source>
        <dbReference type="EMBL" id="CAB5067778.1"/>
    </source>
</evidence>
<dbReference type="EMBL" id="CAFBPW010000193">
    <property type="protein sequence ID" value="CAB5037873.1"/>
    <property type="molecule type" value="Genomic_DNA"/>
</dbReference>
<dbReference type="PROSITE" id="PS50977">
    <property type="entry name" value="HTH_TETR_2"/>
    <property type="match status" value="1"/>
</dbReference>
<evidence type="ECO:0000259" key="4">
    <source>
        <dbReference type="PROSITE" id="PS50977"/>
    </source>
</evidence>
<evidence type="ECO:0000313" key="6">
    <source>
        <dbReference type="EMBL" id="CAB4821470.1"/>
    </source>
</evidence>
<feature type="domain" description="HTH tetR-type" evidence="4">
    <location>
        <begin position="6"/>
        <end position="66"/>
    </location>
</feature>
<evidence type="ECO:0000313" key="8">
    <source>
        <dbReference type="EMBL" id="CAB5037873.1"/>
    </source>
</evidence>
<proteinExistence type="predicted"/>
<dbReference type="SUPFAM" id="SSF46689">
    <property type="entry name" value="Homeodomain-like"/>
    <property type="match status" value="1"/>
</dbReference>
<dbReference type="InterPro" id="IPR009057">
    <property type="entry name" value="Homeodomain-like_sf"/>
</dbReference>
<name>A0A6J7UTJ8_9ZZZZ</name>
<dbReference type="PANTHER" id="PTHR30055:SF234">
    <property type="entry name" value="HTH-TYPE TRANSCRIPTIONAL REGULATOR BETI"/>
    <property type="match status" value="1"/>
</dbReference>
<organism evidence="9">
    <name type="scientific">freshwater metagenome</name>
    <dbReference type="NCBI Taxonomy" id="449393"/>
    <lineage>
        <taxon>unclassified sequences</taxon>
        <taxon>metagenomes</taxon>
        <taxon>ecological metagenomes</taxon>
    </lineage>
</organism>
<dbReference type="InterPro" id="IPR001647">
    <property type="entry name" value="HTH_TetR"/>
</dbReference>
<keyword evidence="2" id="KW-0238">DNA-binding</keyword>
<dbReference type="AlphaFoldDB" id="A0A6J7UTJ8"/>
<dbReference type="InterPro" id="IPR050109">
    <property type="entry name" value="HTH-type_TetR-like_transc_reg"/>
</dbReference>
<dbReference type="PANTHER" id="PTHR30055">
    <property type="entry name" value="HTH-TYPE TRANSCRIPTIONAL REGULATOR RUTR"/>
    <property type="match status" value="1"/>
</dbReference>
<dbReference type="EMBL" id="CAFBOG010000094">
    <property type="protein sequence ID" value="CAB4982453.1"/>
    <property type="molecule type" value="Genomic_DNA"/>
</dbReference>
<protein>
    <submittedName>
        <fullName evidence="9">Unannotated protein</fullName>
    </submittedName>
</protein>
<evidence type="ECO:0000256" key="3">
    <source>
        <dbReference type="ARBA" id="ARBA00023163"/>
    </source>
</evidence>
<keyword evidence="3" id="KW-0804">Transcription</keyword>
<dbReference type="EMBL" id="CAFAAQ010000211">
    <property type="protein sequence ID" value="CAB4821470.1"/>
    <property type="molecule type" value="Genomic_DNA"/>
</dbReference>
<keyword evidence="1" id="KW-0805">Transcription regulation</keyword>
<gene>
    <name evidence="5" type="ORF">UFOPK2582_01351</name>
    <name evidence="6" type="ORF">UFOPK3046_01757</name>
    <name evidence="7" type="ORF">UFOPK3914_01098</name>
    <name evidence="8" type="ORF">UFOPK4173_01454</name>
    <name evidence="9" type="ORF">UFOPK4354_01284</name>
</gene>
<accession>A0A6J7UTJ8</accession>